<dbReference type="PROSITE" id="PS51257">
    <property type="entry name" value="PROKAR_LIPOPROTEIN"/>
    <property type="match status" value="1"/>
</dbReference>
<keyword evidence="4" id="KW-0843">Virulence</keyword>
<dbReference type="Proteomes" id="UP000308953">
    <property type="component" value="Unassembled WGS sequence"/>
</dbReference>
<evidence type="ECO:0000256" key="1">
    <source>
        <dbReference type="ARBA" id="ARBA00004275"/>
    </source>
</evidence>
<dbReference type="Gene3D" id="3.90.226.10">
    <property type="entry name" value="2-enoyl-CoA Hydratase, Chain A, domain 1"/>
    <property type="match status" value="1"/>
</dbReference>
<dbReference type="GO" id="GO:0005782">
    <property type="term" value="C:peroxisomal matrix"/>
    <property type="evidence" value="ECO:0007669"/>
    <property type="project" value="TreeGrafter"/>
</dbReference>
<dbReference type="PANTHER" id="PTHR43684">
    <property type="match status" value="1"/>
</dbReference>
<reference evidence="7 8" key="1">
    <citation type="submission" date="2018-10" db="EMBL/GenBank/DDBJ databases">
        <title>Fifty Aureobasidium pullulans genomes reveal a recombining polyextremotolerant generalist.</title>
        <authorList>
            <person name="Gostincar C."/>
            <person name="Turk M."/>
            <person name="Zajc J."/>
            <person name="Gunde-Cimerman N."/>
        </authorList>
    </citation>
    <scope>NUCLEOTIDE SEQUENCE [LARGE SCALE GENOMIC DNA]</scope>
    <source>
        <strain evidence="7 8">EXF-9785</strain>
    </source>
</reference>
<comment type="similarity">
    <text evidence="3">Belongs to the enoyl-CoA hydratase/isomerase family.</text>
</comment>
<dbReference type="AlphaFoldDB" id="A0A4S9F750"/>
<dbReference type="Pfam" id="PF00378">
    <property type="entry name" value="ECH_1"/>
    <property type="match status" value="1"/>
</dbReference>
<dbReference type="InterPro" id="IPR029045">
    <property type="entry name" value="ClpP/crotonase-like_dom_sf"/>
</dbReference>
<dbReference type="SUPFAM" id="SSF52096">
    <property type="entry name" value="ClpP/crotonase"/>
    <property type="match status" value="1"/>
</dbReference>
<gene>
    <name evidence="7" type="ORF">D6D10_01163</name>
</gene>
<dbReference type="GO" id="GO:0006635">
    <property type="term" value="P:fatty acid beta-oxidation"/>
    <property type="evidence" value="ECO:0007669"/>
    <property type="project" value="TreeGrafter"/>
</dbReference>
<organism evidence="7 8">
    <name type="scientific">Aureobasidium pullulans</name>
    <name type="common">Black yeast</name>
    <name type="synonym">Pullularia pullulans</name>
    <dbReference type="NCBI Taxonomy" id="5580"/>
    <lineage>
        <taxon>Eukaryota</taxon>
        <taxon>Fungi</taxon>
        <taxon>Dikarya</taxon>
        <taxon>Ascomycota</taxon>
        <taxon>Pezizomycotina</taxon>
        <taxon>Dothideomycetes</taxon>
        <taxon>Dothideomycetidae</taxon>
        <taxon>Dothideales</taxon>
        <taxon>Saccotheciaceae</taxon>
        <taxon>Aureobasidium</taxon>
    </lineage>
</organism>
<accession>A0A4S9F750</accession>
<name>A0A4S9F750_AURPU</name>
<sequence>MVGQRVTGDNYQECIFIMWLSLGCQKPTLAAFTLSWYSSRLEGHQHDEHQGFGSASPNPSGGPFELRAATNLVEQEITLETRGHTAIISLNLPKKLNALNGDHYFRLAKLMKEVAVRDDIFITILTGKGRYFSAGADVSISKSPPQGTDIQRHYLQGFVAQNLHITHAFYTHPKILIAALNGPAVGLSAALTGFADFVYAAPHTFILTPFSSLGLVAEGGSSRAFVSRLGISKANEALIMSKRITCEELVSVGYVNGVMDVKPGEDDKFLELVLREVDDRLGKHLIPESLLGIKKLIRRPERDLLDAQGVAEVFGGLDRFVSGVPQEQFRKIASGEKKHKL</sequence>
<keyword evidence="5" id="KW-0576">Peroxisome</keyword>
<dbReference type="CDD" id="cd06558">
    <property type="entry name" value="crotonase-like"/>
    <property type="match status" value="1"/>
</dbReference>
<dbReference type="PANTHER" id="PTHR43684:SF1">
    <property type="entry name" value="ENOYL-COA DELTA ISOMERASE 2"/>
    <property type="match status" value="1"/>
</dbReference>
<keyword evidence="6" id="KW-0413">Isomerase</keyword>
<dbReference type="InterPro" id="IPR051053">
    <property type="entry name" value="ECH/Chromodomain_protein"/>
</dbReference>
<comment type="pathway">
    <text evidence="2">Lipid metabolism; fatty acid beta-oxidation.</text>
</comment>
<comment type="subcellular location">
    <subcellularLocation>
        <location evidence="1">Peroxisome</location>
    </subcellularLocation>
</comment>
<dbReference type="EMBL" id="QZAV01000011">
    <property type="protein sequence ID" value="THX43431.1"/>
    <property type="molecule type" value="Genomic_DNA"/>
</dbReference>
<protein>
    <submittedName>
        <fullName evidence="7">ClpP/crotonase</fullName>
    </submittedName>
</protein>
<evidence type="ECO:0000256" key="2">
    <source>
        <dbReference type="ARBA" id="ARBA00005005"/>
    </source>
</evidence>
<comment type="caution">
    <text evidence="7">The sequence shown here is derived from an EMBL/GenBank/DDBJ whole genome shotgun (WGS) entry which is preliminary data.</text>
</comment>
<evidence type="ECO:0000256" key="4">
    <source>
        <dbReference type="ARBA" id="ARBA00023026"/>
    </source>
</evidence>
<proteinExistence type="inferred from homology"/>
<dbReference type="GO" id="GO:0004165">
    <property type="term" value="F:delta(3)-delta(2)-enoyl-CoA isomerase activity"/>
    <property type="evidence" value="ECO:0007669"/>
    <property type="project" value="UniProtKB-ARBA"/>
</dbReference>
<evidence type="ECO:0000313" key="8">
    <source>
        <dbReference type="Proteomes" id="UP000308953"/>
    </source>
</evidence>
<dbReference type="InterPro" id="IPR001753">
    <property type="entry name" value="Enoyl-CoA_hydra/iso"/>
</dbReference>
<evidence type="ECO:0000256" key="5">
    <source>
        <dbReference type="ARBA" id="ARBA00023140"/>
    </source>
</evidence>
<evidence type="ECO:0000256" key="3">
    <source>
        <dbReference type="ARBA" id="ARBA00005254"/>
    </source>
</evidence>
<dbReference type="FunFam" id="3.90.226.10:FF:000048">
    <property type="entry name" value="3,2-trans-enoyl-CoA isomerase"/>
    <property type="match status" value="1"/>
</dbReference>
<evidence type="ECO:0000313" key="7">
    <source>
        <dbReference type="EMBL" id="THX43431.1"/>
    </source>
</evidence>
<evidence type="ECO:0000256" key="6">
    <source>
        <dbReference type="ARBA" id="ARBA00023235"/>
    </source>
</evidence>